<dbReference type="PANTHER" id="PTHR32089:SF112">
    <property type="entry name" value="LYSOZYME-LIKE PROTEIN-RELATED"/>
    <property type="match status" value="1"/>
</dbReference>
<dbReference type="SMART" id="SM00283">
    <property type="entry name" value="MA"/>
    <property type="match status" value="1"/>
</dbReference>
<evidence type="ECO:0000259" key="6">
    <source>
        <dbReference type="PROSITE" id="PS50885"/>
    </source>
</evidence>
<evidence type="ECO:0000256" key="2">
    <source>
        <dbReference type="ARBA" id="ARBA00029447"/>
    </source>
</evidence>
<dbReference type="Proteomes" id="UP000011744">
    <property type="component" value="Unassembled WGS sequence"/>
</dbReference>
<dbReference type="EMBL" id="AONQ01000112">
    <property type="protein sequence ID" value="EME67729.1"/>
    <property type="molecule type" value="Genomic_DNA"/>
</dbReference>
<keyword evidence="4" id="KW-0812">Transmembrane</keyword>
<sequence>METTLGSYARTLSLGMLVPSAICLLAGTFGLLGGSSIALWVVIAVSLLGIVGGVKIGGSARRMAGDLSTAIHVLSRSASGDLNARILDVRGSDGIGALQHSINRLLDFAEAFGKEAFAAVESANHGRYYRRIITTGLRGDFVLYAKTINQALKRMEARDAEFIAFANNQVKPVVNAVAAAATELEASSGAMSAQSTDTSHQAMTVAAAAEQASVNVQAVASAVEEFSASIKEISTQVHRAAAVASEAAGVASRTDTTVHGLSDAAQRIGAIVSLINDIAAQTNLLALNATIEAARAGDAGKGFAVVANEVKNLANQTARATEDITSQVAHIQEVAAEAIKAIQEISRTVSQIEETSSAVAGAVEEQNAVTVEIARNVAEAATGTSSVSSAIITVQATAAEATESAGQVADAASKLSRQSENLSREVDGFIARIGGR</sequence>
<keyword evidence="4" id="KW-1133">Transmembrane helix</keyword>
<dbReference type="InterPro" id="IPR003660">
    <property type="entry name" value="HAMP_dom"/>
</dbReference>
<dbReference type="AlphaFoldDB" id="M3A5I5"/>
<dbReference type="PANTHER" id="PTHR32089">
    <property type="entry name" value="METHYL-ACCEPTING CHEMOTAXIS PROTEIN MCPB"/>
    <property type="match status" value="1"/>
</dbReference>
<name>M3A5I5_9PROT</name>
<feature type="domain" description="Methyl-accepting transducer" evidence="5">
    <location>
        <begin position="180"/>
        <end position="409"/>
    </location>
</feature>
<evidence type="ECO:0000313" key="8">
    <source>
        <dbReference type="Proteomes" id="UP000011744"/>
    </source>
</evidence>
<organism evidence="7 8">
    <name type="scientific">Paramagnetospirillum caucaseum</name>
    <dbReference type="NCBI Taxonomy" id="1244869"/>
    <lineage>
        <taxon>Bacteria</taxon>
        <taxon>Pseudomonadati</taxon>
        <taxon>Pseudomonadota</taxon>
        <taxon>Alphaproteobacteria</taxon>
        <taxon>Rhodospirillales</taxon>
        <taxon>Magnetospirillaceae</taxon>
        <taxon>Paramagnetospirillum</taxon>
    </lineage>
</organism>
<dbReference type="Pfam" id="PF00015">
    <property type="entry name" value="MCPsignal"/>
    <property type="match status" value="1"/>
</dbReference>
<dbReference type="Gene3D" id="1.10.287.950">
    <property type="entry name" value="Methyl-accepting chemotaxis protein"/>
    <property type="match status" value="1"/>
</dbReference>
<dbReference type="PATRIC" id="fig|1244869.3.peg.4336"/>
<keyword evidence="4" id="KW-0472">Membrane</keyword>
<keyword evidence="1 3" id="KW-0807">Transducer</keyword>
<feature type="transmembrane region" description="Helical" evidence="4">
    <location>
        <begin position="12"/>
        <end position="31"/>
    </location>
</feature>
<dbReference type="PROSITE" id="PS50111">
    <property type="entry name" value="CHEMOTAXIS_TRANSDUC_2"/>
    <property type="match status" value="1"/>
</dbReference>
<reference evidence="7 8" key="1">
    <citation type="journal article" date="2014" name="Genome Announc.">
        <title>Draft Genome Sequence of Magnetospirillum sp. Strain SO-1, a Freshwater Magnetotactic Bacterium Isolated from the Ol'khovka River, Russia.</title>
        <authorList>
            <person name="Grouzdev D.S."/>
            <person name="Dziuba M.V."/>
            <person name="Sukhacheva M.S."/>
            <person name="Mardanov A.V."/>
            <person name="Beletskiy A.V."/>
            <person name="Kuznetsov B.B."/>
            <person name="Skryabin K.G."/>
        </authorList>
    </citation>
    <scope>NUCLEOTIDE SEQUENCE [LARGE SCALE GENOMIC DNA]</scope>
    <source>
        <strain evidence="7 8">SO-1</strain>
    </source>
</reference>
<feature type="transmembrane region" description="Helical" evidence="4">
    <location>
        <begin position="37"/>
        <end position="54"/>
    </location>
</feature>
<accession>M3A5I5</accession>
<proteinExistence type="inferred from homology"/>
<evidence type="ECO:0000313" key="7">
    <source>
        <dbReference type="EMBL" id="EME67729.1"/>
    </source>
</evidence>
<keyword evidence="8" id="KW-1185">Reference proteome</keyword>
<feature type="domain" description="HAMP" evidence="6">
    <location>
        <begin position="61"/>
        <end position="114"/>
    </location>
</feature>
<dbReference type="GO" id="GO:0016020">
    <property type="term" value="C:membrane"/>
    <property type="evidence" value="ECO:0007669"/>
    <property type="project" value="InterPro"/>
</dbReference>
<evidence type="ECO:0000256" key="4">
    <source>
        <dbReference type="SAM" id="Phobius"/>
    </source>
</evidence>
<gene>
    <name evidence="7" type="ORF">H261_22073</name>
</gene>
<dbReference type="OrthoDB" id="5179380at2"/>
<dbReference type="RefSeq" id="WP_008622039.1">
    <property type="nucleotide sequence ID" value="NZ_AONQ01000112.1"/>
</dbReference>
<dbReference type="PROSITE" id="PS50885">
    <property type="entry name" value="HAMP"/>
    <property type="match status" value="1"/>
</dbReference>
<evidence type="ECO:0000256" key="3">
    <source>
        <dbReference type="PROSITE-ProRule" id="PRU00284"/>
    </source>
</evidence>
<dbReference type="InterPro" id="IPR004089">
    <property type="entry name" value="MCPsignal_dom"/>
</dbReference>
<dbReference type="STRING" id="1244869.H261_22073"/>
<comment type="caution">
    <text evidence="7">The sequence shown here is derived from an EMBL/GenBank/DDBJ whole genome shotgun (WGS) entry which is preliminary data.</text>
</comment>
<comment type="similarity">
    <text evidence="2">Belongs to the methyl-accepting chemotaxis (MCP) protein family.</text>
</comment>
<dbReference type="Gene3D" id="6.10.340.10">
    <property type="match status" value="1"/>
</dbReference>
<dbReference type="eggNOG" id="COG0840">
    <property type="taxonomic scope" value="Bacteria"/>
</dbReference>
<dbReference type="GO" id="GO:0007165">
    <property type="term" value="P:signal transduction"/>
    <property type="evidence" value="ECO:0007669"/>
    <property type="project" value="UniProtKB-KW"/>
</dbReference>
<dbReference type="SUPFAM" id="SSF58104">
    <property type="entry name" value="Methyl-accepting chemotaxis protein (MCP) signaling domain"/>
    <property type="match status" value="1"/>
</dbReference>
<evidence type="ECO:0000256" key="1">
    <source>
        <dbReference type="ARBA" id="ARBA00023224"/>
    </source>
</evidence>
<evidence type="ECO:0000259" key="5">
    <source>
        <dbReference type="PROSITE" id="PS50111"/>
    </source>
</evidence>
<protein>
    <submittedName>
        <fullName evidence="7">Methyl-accepting chemotaxis protein</fullName>
    </submittedName>
</protein>